<accession>A0A7W7RSK6</accession>
<proteinExistence type="predicted"/>
<dbReference type="NCBIfam" id="NF033540">
    <property type="entry name" value="transpos_IS701"/>
    <property type="match status" value="1"/>
</dbReference>
<keyword evidence="3" id="KW-1185">Reference proteome</keyword>
<gene>
    <name evidence="2" type="ORF">FHR32_001138</name>
</gene>
<protein>
    <submittedName>
        <fullName evidence="2">SRSO17 transposase</fullName>
    </submittedName>
</protein>
<dbReference type="AlphaFoldDB" id="A0A7W7RSK6"/>
<dbReference type="Proteomes" id="UP000534286">
    <property type="component" value="Unassembled WGS sequence"/>
</dbReference>
<feature type="domain" description="Transposase IS701-like DDE" evidence="1">
    <location>
        <begin position="19"/>
        <end position="291"/>
    </location>
</feature>
<name>A0A7W7RSK6_9ACTN</name>
<dbReference type="InterPro" id="IPR038721">
    <property type="entry name" value="IS701-like_DDE_dom"/>
</dbReference>
<sequence>MTPQELEAVRARLETFAAEMFSGFARADQRRWGERYVRGLLTDGARKSMEPMAARLGVDRQGLQQFCTDAPWSHQLVLAELAWRMDAAINPAAWVVDDVSFVKDGQESPGVAAQYCGALGKTANCQVAPSVHLVTDAASCPVNWRLFVPEQWDPASPRTEDPAAVAARRQRCRIPADVGHVPKWQLALDMIDELESWGLDPPLVVADEGYGQDGAFRLGLTERDIPYVVGVRSDTALLEAEACRSVAPYAGTGRRPVPRYRQRRISARQLVLEGGRRALHTVRWRMGSKGPLRSRFAALRVRPAGVRIRRAYAGGELPVCWLLAEWPPGEPEPVKYWLSTLEADVPLRRLVGLAKIRWRIEHDYRELKTGLGLDHFEGRTWSGWHHHVTLVSVAHAFCTLERLNPKAPAAA</sequence>
<evidence type="ECO:0000313" key="2">
    <source>
        <dbReference type="EMBL" id="MBB4936833.1"/>
    </source>
</evidence>
<dbReference type="PANTHER" id="PTHR33627">
    <property type="entry name" value="TRANSPOSASE"/>
    <property type="match status" value="1"/>
</dbReference>
<dbReference type="RefSeq" id="WP_184753308.1">
    <property type="nucleotide sequence ID" value="NZ_JACHJU010000001.1"/>
</dbReference>
<dbReference type="Pfam" id="PF13546">
    <property type="entry name" value="DDE_5"/>
    <property type="match status" value="1"/>
</dbReference>
<dbReference type="EMBL" id="JACHJU010000001">
    <property type="protein sequence ID" value="MBB4936833.1"/>
    <property type="molecule type" value="Genomic_DNA"/>
</dbReference>
<evidence type="ECO:0000313" key="3">
    <source>
        <dbReference type="Proteomes" id="UP000534286"/>
    </source>
</evidence>
<reference evidence="2 3" key="1">
    <citation type="submission" date="2020-08" db="EMBL/GenBank/DDBJ databases">
        <title>Sequencing the genomes of 1000 actinobacteria strains.</title>
        <authorList>
            <person name="Klenk H.-P."/>
        </authorList>
    </citation>
    <scope>NUCLEOTIDE SEQUENCE [LARGE SCALE GENOMIC DNA]</scope>
    <source>
        <strain evidence="2 3">DSM 43023</strain>
    </source>
</reference>
<organism evidence="2 3">
    <name type="scientific">Streptosporangium album</name>
    <dbReference type="NCBI Taxonomy" id="47479"/>
    <lineage>
        <taxon>Bacteria</taxon>
        <taxon>Bacillati</taxon>
        <taxon>Actinomycetota</taxon>
        <taxon>Actinomycetes</taxon>
        <taxon>Streptosporangiales</taxon>
        <taxon>Streptosporangiaceae</taxon>
        <taxon>Streptosporangium</taxon>
    </lineage>
</organism>
<dbReference type="SUPFAM" id="SSF53098">
    <property type="entry name" value="Ribonuclease H-like"/>
    <property type="match status" value="1"/>
</dbReference>
<dbReference type="PANTHER" id="PTHR33627:SF1">
    <property type="entry name" value="TRANSPOSASE"/>
    <property type="match status" value="1"/>
</dbReference>
<evidence type="ECO:0000259" key="1">
    <source>
        <dbReference type="Pfam" id="PF13546"/>
    </source>
</evidence>
<dbReference type="InterPro" id="IPR012337">
    <property type="entry name" value="RNaseH-like_sf"/>
</dbReference>
<comment type="caution">
    <text evidence="2">The sequence shown here is derived from an EMBL/GenBank/DDBJ whole genome shotgun (WGS) entry which is preliminary data.</text>
</comment>
<dbReference type="InterPro" id="IPR039365">
    <property type="entry name" value="IS701-like"/>
</dbReference>